<name>A0A5S4H8Y8_9ACTN</name>
<organism evidence="2 3">
    <name type="scientific">Actinomadura geliboluensis</name>
    <dbReference type="NCBI Taxonomy" id="882440"/>
    <lineage>
        <taxon>Bacteria</taxon>
        <taxon>Bacillati</taxon>
        <taxon>Actinomycetota</taxon>
        <taxon>Actinomycetes</taxon>
        <taxon>Streptosporangiales</taxon>
        <taxon>Thermomonosporaceae</taxon>
        <taxon>Actinomadura</taxon>
    </lineage>
</organism>
<dbReference type="EMBL" id="VCKZ01000021">
    <property type="protein sequence ID" value="TMR41459.1"/>
    <property type="molecule type" value="Genomic_DNA"/>
</dbReference>
<accession>A0A5S4H8Y8</accession>
<feature type="chain" id="PRO_5024350801" description="Secreted protein" evidence="1">
    <location>
        <begin position="35"/>
        <end position="267"/>
    </location>
</feature>
<dbReference type="Proteomes" id="UP000305238">
    <property type="component" value="Unassembled WGS sequence"/>
</dbReference>
<evidence type="ECO:0000313" key="3">
    <source>
        <dbReference type="Proteomes" id="UP000305238"/>
    </source>
</evidence>
<evidence type="ECO:0000313" key="2">
    <source>
        <dbReference type="EMBL" id="TMR41459.1"/>
    </source>
</evidence>
<sequence>MKSTRFRRRRSRFALPAMAAAALLTFGMATAASAANPDPIPSSFDFSDCPPLPEGANPTFSNCYVGVVTSGSFKIGNFDQQIEEPLRFTYANTFNPTTFETKIIFGGLEAPKMLVQPGLFGDPFVSAVYAKVEYAGAFEMPVSSDFQIKLGVKVRLINPLLGSNCYVGSNANPILLNLTTGTTSPPPPNTPITGEGLQVVQTDPIVVRSAKHVGNDFAVPEADNCAFGAGVTDWLVNQIGGFPSPAGTNTMIQNEYIVKKTYAELGS</sequence>
<dbReference type="OrthoDB" id="4461339at2"/>
<feature type="signal peptide" evidence="1">
    <location>
        <begin position="1"/>
        <end position="34"/>
    </location>
</feature>
<dbReference type="RefSeq" id="WP_138634947.1">
    <property type="nucleotide sequence ID" value="NZ_JASWDG010000072.1"/>
</dbReference>
<reference evidence="2 3" key="1">
    <citation type="submission" date="2019-05" db="EMBL/GenBank/DDBJ databases">
        <title>Draft genome sequence of Actinomadura geliboluensis A8036.</title>
        <authorList>
            <person name="Saricaoglu S."/>
            <person name="Isik K."/>
        </authorList>
    </citation>
    <scope>NUCLEOTIDE SEQUENCE [LARGE SCALE GENOMIC DNA]</scope>
    <source>
        <strain evidence="2 3">A8036</strain>
    </source>
</reference>
<evidence type="ECO:0008006" key="4">
    <source>
        <dbReference type="Google" id="ProtNLM"/>
    </source>
</evidence>
<protein>
    <recommendedName>
        <fullName evidence="4">Secreted protein</fullName>
    </recommendedName>
</protein>
<keyword evidence="1" id="KW-0732">Signal</keyword>
<proteinExistence type="predicted"/>
<comment type="caution">
    <text evidence="2">The sequence shown here is derived from an EMBL/GenBank/DDBJ whole genome shotgun (WGS) entry which is preliminary data.</text>
</comment>
<keyword evidence="3" id="KW-1185">Reference proteome</keyword>
<evidence type="ECO:0000256" key="1">
    <source>
        <dbReference type="SAM" id="SignalP"/>
    </source>
</evidence>
<gene>
    <name evidence="2" type="ORF">ETD96_05330</name>
</gene>
<dbReference type="AlphaFoldDB" id="A0A5S4H8Y8"/>